<dbReference type="OrthoDB" id="3807506at2"/>
<dbReference type="GO" id="GO:0004497">
    <property type="term" value="F:monooxygenase activity"/>
    <property type="evidence" value="ECO:0007669"/>
    <property type="project" value="UniProtKB-KW"/>
</dbReference>
<evidence type="ECO:0000256" key="1">
    <source>
        <dbReference type="ARBA" id="ARBA00010617"/>
    </source>
</evidence>
<dbReference type="Gene3D" id="1.10.630.10">
    <property type="entry name" value="Cytochrome P450"/>
    <property type="match status" value="1"/>
</dbReference>
<protein>
    <submittedName>
        <fullName evidence="8">Cytochrome P450</fullName>
    </submittedName>
</protein>
<dbReference type="GO" id="GO:0016705">
    <property type="term" value="F:oxidoreductase activity, acting on paired donors, with incorporation or reduction of molecular oxygen"/>
    <property type="evidence" value="ECO:0007669"/>
    <property type="project" value="InterPro"/>
</dbReference>
<reference evidence="8 9" key="1">
    <citation type="submission" date="2019-07" db="EMBL/GenBank/DDBJ databases">
        <title>Cryptosporangium phraense sp. nov., isolated from plant litter.</title>
        <authorList>
            <person name="Suriyachadkun C."/>
        </authorList>
    </citation>
    <scope>NUCLEOTIDE SEQUENCE [LARGE SCALE GENOMIC DNA]</scope>
    <source>
        <strain evidence="8 9">A-T 5661</strain>
    </source>
</reference>
<evidence type="ECO:0000256" key="4">
    <source>
        <dbReference type="ARBA" id="ARBA00023002"/>
    </source>
</evidence>
<sequence>MTVTELAESFDPLGAHYDDPYPLYARARRDEPVFYSPRLDAWVVTRFADVDAVLKDPEAFSSVNSLRPIREPYPGTVAVLLNGYPQTPDHVTSDGDVHRRLRVPYTKHLTRPGQLKAREAEIRARADRLIDGFADDRSGDLIARYSTRLPVETAAELFGFAPDDVELAKAGSEVMFSLGSIDVTKEQEEQAAHTVLAFQQLLAGYARRRRAEPADDLITAVATALAPGDEPLTFDQEAELVGTFGSTFGAAHITTADGIGSALWLLLGDAEQWDRLVRQPELVPYAVEEVLRFESPIPAMFRRTTRPVTVAGVDLPAGADVLLAFASANRDEDRFPDADRFDVTRKPSRHFAFGAGIHTCVGAAMARLQMRIALQTLIERLPGLRMAPDQDVRVRRSINVRGPLALDLHW</sequence>
<gene>
    <name evidence="8" type="ORF">FL583_09100</name>
</gene>
<dbReference type="PANTHER" id="PTHR46696">
    <property type="entry name" value="P450, PUTATIVE (EUROFUNG)-RELATED"/>
    <property type="match status" value="1"/>
</dbReference>
<dbReference type="PROSITE" id="PS00086">
    <property type="entry name" value="CYTOCHROME_P450"/>
    <property type="match status" value="1"/>
</dbReference>
<evidence type="ECO:0000256" key="3">
    <source>
        <dbReference type="ARBA" id="ARBA00022723"/>
    </source>
</evidence>
<dbReference type="FunFam" id="1.10.630.10:FF:000018">
    <property type="entry name" value="Cytochrome P450 monooxygenase"/>
    <property type="match status" value="1"/>
</dbReference>
<dbReference type="AlphaFoldDB" id="A0A545AV87"/>
<dbReference type="Proteomes" id="UP000317982">
    <property type="component" value="Unassembled WGS sequence"/>
</dbReference>
<keyword evidence="4 7" id="KW-0560">Oxidoreductase</keyword>
<proteinExistence type="inferred from homology"/>
<dbReference type="InParanoid" id="A0A545AV87"/>
<evidence type="ECO:0000256" key="7">
    <source>
        <dbReference type="RuleBase" id="RU000461"/>
    </source>
</evidence>
<dbReference type="EMBL" id="VIRS01000005">
    <property type="protein sequence ID" value="TQS45248.1"/>
    <property type="molecule type" value="Genomic_DNA"/>
</dbReference>
<dbReference type="InterPro" id="IPR002397">
    <property type="entry name" value="Cyt_P450_B"/>
</dbReference>
<dbReference type="PRINTS" id="PR00359">
    <property type="entry name" value="BP450"/>
</dbReference>
<evidence type="ECO:0000313" key="9">
    <source>
        <dbReference type="Proteomes" id="UP000317982"/>
    </source>
</evidence>
<dbReference type="InterPro" id="IPR036396">
    <property type="entry name" value="Cyt_P450_sf"/>
</dbReference>
<keyword evidence="5 7" id="KW-0408">Iron</keyword>
<dbReference type="GO" id="GO:0005506">
    <property type="term" value="F:iron ion binding"/>
    <property type="evidence" value="ECO:0007669"/>
    <property type="project" value="InterPro"/>
</dbReference>
<dbReference type="PANTHER" id="PTHR46696:SF1">
    <property type="entry name" value="CYTOCHROME P450 YJIB-RELATED"/>
    <property type="match status" value="1"/>
</dbReference>
<dbReference type="GO" id="GO:0020037">
    <property type="term" value="F:heme binding"/>
    <property type="evidence" value="ECO:0007669"/>
    <property type="project" value="InterPro"/>
</dbReference>
<comment type="similarity">
    <text evidence="1 7">Belongs to the cytochrome P450 family.</text>
</comment>
<dbReference type="InterPro" id="IPR001128">
    <property type="entry name" value="Cyt_P450"/>
</dbReference>
<dbReference type="Pfam" id="PF00067">
    <property type="entry name" value="p450"/>
    <property type="match status" value="1"/>
</dbReference>
<keyword evidence="6 7" id="KW-0503">Monooxygenase</keyword>
<accession>A0A545AV87</accession>
<dbReference type="InterPro" id="IPR017972">
    <property type="entry name" value="Cyt_P450_CS"/>
</dbReference>
<organism evidence="8 9">
    <name type="scientific">Cryptosporangium phraense</name>
    <dbReference type="NCBI Taxonomy" id="2593070"/>
    <lineage>
        <taxon>Bacteria</taxon>
        <taxon>Bacillati</taxon>
        <taxon>Actinomycetota</taxon>
        <taxon>Actinomycetes</taxon>
        <taxon>Cryptosporangiales</taxon>
        <taxon>Cryptosporangiaceae</taxon>
        <taxon>Cryptosporangium</taxon>
    </lineage>
</organism>
<keyword evidence="9" id="KW-1185">Reference proteome</keyword>
<evidence type="ECO:0000313" key="8">
    <source>
        <dbReference type="EMBL" id="TQS45248.1"/>
    </source>
</evidence>
<evidence type="ECO:0000256" key="2">
    <source>
        <dbReference type="ARBA" id="ARBA00022617"/>
    </source>
</evidence>
<evidence type="ECO:0000256" key="5">
    <source>
        <dbReference type="ARBA" id="ARBA00023004"/>
    </source>
</evidence>
<name>A0A545AV87_9ACTN</name>
<evidence type="ECO:0000256" key="6">
    <source>
        <dbReference type="ARBA" id="ARBA00023033"/>
    </source>
</evidence>
<keyword evidence="3 7" id="KW-0479">Metal-binding</keyword>
<dbReference type="SUPFAM" id="SSF48264">
    <property type="entry name" value="Cytochrome P450"/>
    <property type="match status" value="1"/>
</dbReference>
<dbReference type="RefSeq" id="WP_142704112.1">
    <property type="nucleotide sequence ID" value="NZ_VIRS01000005.1"/>
</dbReference>
<keyword evidence="2 7" id="KW-0349">Heme</keyword>
<comment type="caution">
    <text evidence="8">The sequence shown here is derived from an EMBL/GenBank/DDBJ whole genome shotgun (WGS) entry which is preliminary data.</text>
</comment>